<feature type="binding site" evidence="10">
    <location>
        <begin position="305"/>
        <end position="306"/>
    </location>
    <ligand>
        <name>S-adenosyl-L-methionine</name>
        <dbReference type="ChEBI" id="CHEBI:59789"/>
    </ligand>
</feature>
<dbReference type="Pfam" id="PF02475">
    <property type="entry name" value="TRM5-TYW2_MTfase"/>
    <property type="match status" value="1"/>
</dbReference>
<comment type="similarity">
    <text evidence="1">Belongs to the class I-like SAM-binding methyltransferase superfamily. TRM5/TYW2 family.</text>
</comment>
<gene>
    <name evidence="10" type="primary">TRM5</name>
    <name evidence="13" type="ORF">PoMZ_05250</name>
</gene>
<reference evidence="13 14" key="1">
    <citation type="journal article" date="2019" name="Mol. Biol. Evol.">
        <title>Blast fungal genomes show frequent chromosomal changes, gene gains and losses, and effector gene turnover.</title>
        <authorList>
            <person name="Gomez Luciano L.B."/>
            <person name="Jason Tsai I."/>
            <person name="Chuma I."/>
            <person name="Tosa Y."/>
            <person name="Chen Y.H."/>
            <person name="Li J.Y."/>
            <person name="Li M.Y."/>
            <person name="Jade Lu M.Y."/>
            <person name="Nakayashiki H."/>
            <person name="Li W.H."/>
        </authorList>
    </citation>
    <scope>NUCLEOTIDE SEQUENCE [LARGE SCALE GENOMIC DNA]</scope>
    <source>
        <strain evidence="13">MZ5-1-6</strain>
    </source>
</reference>
<comment type="subcellular location">
    <subcellularLocation>
        <location evidence="10">Mitochondrion matrix</location>
    </subcellularLocation>
    <subcellularLocation>
        <location evidence="10">Nucleus</location>
    </subcellularLocation>
    <subcellularLocation>
        <location evidence="10">Cytoplasm</location>
    </subcellularLocation>
    <text evidence="10">Predominantly in the mitochondria and in the nucleus.</text>
</comment>
<dbReference type="AlphaFoldDB" id="A0A4V1C7J1"/>
<name>A0A4V1C7J1_PYROR</name>
<dbReference type="PROSITE" id="PS51684">
    <property type="entry name" value="SAM_MT_TRM5_TYW2"/>
    <property type="match status" value="1"/>
</dbReference>
<protein>
    <recommendedName>
        <fullName evidence="10">tRNA (guanine(37)-N1)-methyltransferase</fullName>
        <ecNumber evidence="10">2.1.1.228</ecNumber>
    </recommendedName>
    <alternativeName>
        <fullName evidence="10">M1G-methyltransferase</fullName>
    </alternativeName>
    <alternativeName>
        <fullName evidence="10">tRNA [GM37] methyltransferase</fullName>
    </alternativeName>
    <alternativeName>
        <fullName evidence="10">tRNA methyltransferase 5</fullName>
    </alternativeName>
</protein>
<comment type="similarity">
    <text evidence="10">Belongs to the TRM5 / TYW2 family.</text>
</comment>
<comment type="function">
    <text evidence="10">Specifically methylates the N1 position of guanosine-37 in various cytoplasmic and mitochondrial tRNAs. Methylation is not dependent on the nature of the nucleoside 5' of the target nucleoside. This is the first step in the biosynthesis of wybutosine (yW), a modified base adjacent to the anticodon of tRNAs and required for accurate decoding.</text>
</comment>
<comment type="catalytic activity">
    <reaction evidence="9 10">
        <text>guanosine(37) in tRNA + S-adenosyl-L-methionine = N(1)-methylguanosine(37) in tRNA + S-adenosyl-L-homocysteine + H(+)</text>
        <dbReference type="Rhea" id="RHEA:36899"/>
        <dbReference type="Rhea" id="RHEA-COMP:10145"/>
        <dbReference type="Rhea" id="RHEA-COMP:10147"/>
        <dbReference type="ChEBI" id="CHEBI:15378"/>
        <dbReference type="ChEBI" id="CHEBI:57856"/>
        <dbReference type="ChEBI" id="CHEBI:59789"/>
        <dbReference type="ChEBI" id="CHEBI:73542"/>
        <dbReference type="ChEBI" id="CHEBI:74269"/>
        <dbReference type="EC" id="2.1.1.228"/>
    </reaction>
</comment>
<evidence type="ECO:0000256" key="1">
    <source>
        <dbReference type="ARBA" id="ARBA00009775"/>
    </source>
</evidence>
<dbReference type="Proteomes" id="UP000294847">
    <property type="component" value="Chromosome 6"/>
</dbReference>
<keyword evidence="7 10" id="KW-0496">Mitochondrion</keyword>
<dbReference type="GO" id="GO:0052906">
    <property type="term" value="F:tRNA (guanine(37)-N1)-methyltransferase activity"/>
    <property type="evidence" value="ECO:0007669"/>
    <property type="project" value="UniProtKB-UniRule"/>
</dbReference>
<dbReference type="GO" id="GO:0070901">
    <property type="term" value="P:mitochondrial tRNA methylation"/>
    <property type="evidence" value="ECO:0007669"/>
    <property type="project" value="UniProtKB-ARBA"/>
</dbReference>
<dbReference type="InterPro" id="IPR056744">
    <property type="entry name" value="TRM5/TYW2-like_N"/>
</dbReference>
<comment type="caution">
    <text evidence="10">Lacks conserved residue(s) required for the propagation of feature annotation.</text>
</comment>
<evidence type="ECO:0000256" key="10">
    <source>
        <dbReference type="HAMAP-Rule" id="MF_03152"/>
    </source>
</evidence>
<proteinExistence type="inferred from homology"/>
<dbReference type="HAMAP" id="MF_03152">
    <property type="entry name" value="TRM5"/>
    <property type="match status" value="1"/>
</dbReference>
<evidence type="ECO:0000256" key="11">
    <source>
        <dbReference type="SAM" id="MobiDB-lite"/>
    </source>
</evidence>
<dbReference type="Gene3D" id="3.30.300.110">
    <property type="entry name" value="Met-10+ protein-like domains"/>
    <property type="match status" value="1"/>
</dbReference>
<keyword evidence="3 10" id="KW-0489">Methyltransferase</keyword>
<evidence type="ECO:0000256" key="7">
    <source>
        <dbReference type="ARBA" id="ARBA00023128"/>
    </source>
</evidence>
<keyword evidence="2 10" id="KW-0963">Cytoplasm</keyword>
<dbReference type="InterPro" id="IPR029063">
    <property type="entry name" value="SAM-dependent_MTases_sf"/>
</dbReference>
<feature type="region of interest" description="Disordered" evidence="11">
    <location>
        <begin position="330"/>
        <end position="356"/>
    </location>
</feature>
<dbReference type="InterPro" id="IPR056743">
    <property type="entry name" value="TRM5-TYW2-like_MTfase"/>
</dbReference>
<keyword evidence="6 10" id="KW-0819">tRNA processing</keyword>
<dbReference type="PANTHER" id="PTHR23245">
    <property type="entry name" value="TRNA METHYLTRANSFERASE"/>
    <property type="match status" value="1"/>
</dbReference>
<dbReference type="SUPFAM" id="SSF53335">
    <property type="entry name" value="S-adenosyl-L-methionine-dependent methyltransferases"/>
    <property type="match status" value="1"/>
</dbReference>
<dbReference type="GO" id="GO:0005634">
    <property type="term" value="C:nucleus"/>
    <property type="evidence" value="ECO:0007669"/>
    <property type="project" value="UniProtKB-SubCell"/>
</dbReference>
<dbReference type="GO" id="GO:0005759">
    <property type="term" value="C:mitochondrial matrix"/>
    <property type="evidence" value="ECO:0007669"/>
    <property type="project" value="UniProtKB-SubCell"/>
</dbReference>
<feature type="binding site" evidence="10">
    <location>
        <position position="239"/>
    </location>
    <ligand>
        <name>S-adenosyl-L-methionine</name>
        <dbReference type="ChEBI" id="CHEBI:59789"/>
    </ligand>
</feature>
<feature type="domain" description="SAM-dependent methyltransferase TRM5/TYW2-type" evidence="12">
    <location>
        <begin position="148"/>
        <end position="467"/>
    </location>
</feature>
<evidence type="ECO:0000256" key="3">
    <source>
        <dbReference type="ARBA" id="ARBA00022603"/>
    </source>
</evidence>
<feature type="compositionally biased region" description="Basic and acidic residues" evidence="11">
    <location>
        <begin position="335"/>
        <end position="346"/>
    </location>
</feature>
<sequence length="475" mass="52695">MADQIKAGDVTMFTPPIVRSAAATLNKALFTKKFNLAAASVREATKIASYRKALEKSGDALHVERVSVVQNDPGQNPATKGRKCILLRPGIEAAVPETWGNVVSEGVKTDDLTVIPYELTLDYDHWTAHEVLSSFLPIEFADDIQSSFNFAGHVAHLNLRDQFLPYKQVIGEVLCDKNPAVRTVINKTRNVGDTSEFRTFPYEVLAGPDDLNIVVRENNCTFKLDYAKVYWNSKLEPEHTRMVKDFQPGEVVADAMAGIGPFAVPAGKKGVFVWANDKNPESYKYLQEAITINKVGSFVRPFNQDAIEFIRGAADSVLAAHAAGEGVTLPAPKVKRADRDAEKAAESQEQTAPRPRVMVPPTISHYVMNLPASAISFLPAYRGLYHGHEKLFTPHTTTRLPLIHAYCFDIKSDTDEPKHSVVQRVAAELGVEMKLGDRDGDNEIEVLYVREVAPNKTMYRATFRLPKEIAFAERD</sequence>
<dbReference type="GO" id="GO:0002939">
    <property type="term" value="P:tRNA N1-guanine methylation"/>
    <property type="evidence" value="ECO:0007669"/>
    <property type="project" value="TreeGrafter"/>
</dbReference>
<evidence type="ECO:0000256" key="4">
    <source>
        <dbReference type="ARBA" id="ARBA00022679"/>
    </source>
</evidence>
<evidence type="ECO:0000256" key="5">
    <source>
        <dbReference type="ARBA" id="ARBA00022691"/>
    </source>
</evidence>
<dbReference type="InterPro" id="IPR025792">
    <property type="entry name" value="tRNA_Gua_MeTrfase_euk"/>
</dbReference>
<evidence type="ECO:0000256" key="2">
    <source>
        <dbReference type="ARBA" id="ARBA00022490"/>
    </source>
</evidence>
<dbReference type="FunFam" id="3.30.300.110:FF:000001">
    <property type="entry name" value="tRNA (guanine(37)-N1)-methyltransferase"/>
    <property type="match status" value="1"/>
</dbReference>
<dbReference type="EC" id="2.1.1.228" evidence="10"/>
<evidence type="ECO:0000313" key="14">
    <source>
        <dbReference type="Proteomes" id="UP000294847"/>
    </source>
</evidence>
<dbReference type="EMBL" id="CP034209">
    <property type="protein sequence ID" value="QBZ63568.1"/>
    <property type="molecule type" value="Genomic_DNA"/>
</dbReference>
<dbReference type="Pfam" id="PF25133">
    <property type="entry name" value="TYW2_N_2"/>
    <property type="match status" value="1"/>
</dbReference>
<comment type="subunit">
    <text evidence="10">Monomer.</text>
</comment>
<evidence type="ECO:0000313" key="13">
    <source>
        <dbReference type="EMBL" id="QBZ63568.1"/>
    </source>
</evidence>
<keyword evidence="5 10" id="KW-0949">S-adenosyl-L-methionine</keyword>
<keyword evidence="8 10" id="KW-0539">Nucleus</keyword>
<evidence type="ECO:0000256" key="8">
    <source>
        <dbReference type="ARBA" id="ARBA00023242"/>
    </source>
</evidence>
<evidence type="ECO:0000256" key="6">
    <source>
        <dbReference type="ARBA" id="ARBA00022694"/>
    </source>
</evidence>
<accession>A0A4V1C7J1</accession>
<feature type="binding site" evidence="10">
    <location>
        <position position="369"/>
    </location>
    <ligand>
        <name>S-adenosyl-L-methionine</name>
        <dbReference type="ChEBI" id="CHEBI:59789"/>
    </ligand>
</feature>
<keyword evidence="4 10" id="KW-0808">Transferase</keyword>
<dbReference type="Gene3D" id="3.40.50.150">
    <property type="entry name" value="Vaccinia Virus protein VP39"/>
    <property type="match status" value="1"/>
</dbReference>
<organism evidence="13 14">
    <name type="scientific">Pyricularia oryzae</name>
    <name type="common">Rice blast fungus</name>
    <name type="synonym">Magnaporthe oryzae</name>
    <dbReference type="NCBI Taxonomy" id="318829"/>
    <lineage>
        <taxon>Eukaryota</taxon>
        <taxon>Fungi</taxon>
        <taxon>Dikarya</taxon>
        <taxon>Ascomycota</taxon>
        <taxon>Pezizomycotina</taxon>
        <taxon>Sordariomycetes</taxon>
        <taxon>Sordariomycetidae</taxon>
        <taxon>Magnaporthales</taxon>
        <taxon>Pyriculariaceae</taxon>
        <taxon>Pyricularia</taxon>
    </lineage>
</organism>
<evidence type="ECO:0000256" key="9">
    <source>
        <dbReference type="ARBA" id="ARBA00047783"/>
    </source>
</evidence>
<dbReference type="InterPro" id="IPR030382">
    <property type="entry name" value="MeTrfase_TRM5/TYW2"/>
</dbReference>
<evidence type="ECO:0000259" key="12">
    <source>
        <dbReference type="PROSITE" id="PS51684"/>
    </source>
</evidence>
<dbReference type="PANTHER" id="PTHR23245:SF36">
    <property type="entry name" value="TRNA (GUANINE(37)-N1)-METHYLTRANSFERASE"/>
    <property type="match status" value="1"/>
</dbReference>